<proteinExistence type="predicted"/>
<evidence type="ECO:0000313" key="1">
    <source>
        <dbReference type="EMBL" id="OMF54670.1"/>
    </source>
</evidence>
<comment type="caution">
    <text evidence="1">The sequence shown here is derived from an EMBL/GenBank/DDBJ whole genome shotgun (WGS) entry which is preliminary data.</text>
</comment>
<dbReference type="AlphaFoldDB" id="A0A1R1ES51"/>
<dbReference type="RefSeq" id="WP_076170570.1">
    <property type="nucleotide sequence ID" value="NZ_MRTP01000003.1"/>
</dbReference>
<reference evidence="1 2" key="1">
    <citation type="submission" date="2016-11" db="EMBL/GenBank/DDBJ databases">
        <title>Paenibacillus species isolates.</title>
        <authorList>
            <person name="Beno S.M."/>
        </authorList>
    </citation>
    <scope>NUCLEOTIDE SEQUENCE [LARGE SCALE GENOMIC DNA]</scope>
    <source>
        <strain evidence="1 2">FSL R5-0378</strain>
    </source>
</reference>
<organism evidence="1 2">
    <name type="scientific">Paenibacillus rhizosphaerae</name>
    <dbReference type="NCBI Taxonomy" id="297318"/>
    <lineage>
        <taxon>Bacteria</taxon>
        <taxon>Bacillati</taxon>
        <taxon>Bacillota</taxon>
        <taxon>Bacilli</taxon>
        <taxon>Bacillales</taxon>
        <taxon>Paenibacillaceae</taxon>
        <taxon>Paenibacillus</taxon>
    </lineage>
</organism>
<dbReference type="Proteomes" id="UP000187172">
    <property type="component" value="Unassembled WGS sequence"/>
</dbReference>
<evidence type="ECO:0000313" key="2">
    <source>
        <dbReference type="Proteomes" id="UP000187172"/>
    </source>
</evidence>
<accession>A0A1R1ES51</accession>
<sequence>MLKDFQVRVVANACITRVNDGEGTIDQVVSSYPMQEDDKEKVLAYAYVLRPDLKPADQN</sequence>
<gene>
    <name evidence="1" type="ORF">BK138_16050</name>
</gene>
<protein>
    <submittedName>
        <fullName evidence="1">Uncharacterized protein</fullName>
    </submittedName>
</protein>
<keyword evidence="2" id="KW-1185">Reference proteome</keyword>
<name>A0A1R1ES51_9BACL</name>
<dbReference type="EMBL" id="MRTP01000003">
    <property type="protein sequence ID" value="OMF54670.1"/>
    <property type="molecule type" value="Genomic_DNA"/>
</dbReference>
<dbReference type="STRING" id="297318.BK138_16050"/>